<dbReference type="InterPro" id="IPR010865">
    <property type="entry name" value="DUF1499"/>
</dbReference>
<gene>
    <name evidence="2" type="ORF">WJX84_005694</name>
</gene>
<proteinExistence type="predicted"/>
<dbReference type="Pfam" id="PF07386">
    <property type="entry name" value="DUF1499"/>
    <property type="match status" value="1"/>
</dbReference>
<keyword evidence="3" id="KW-1185">Reference proteome</keyword>
<protein>
    <submittedName>
        <fullName evidence="2">Uncharacterized protein</fullName>
    </submittedName>
</protein>
<reference evidence="2 3" key="1">
    <citation type="journal article" date="2024" name="Nat. Commun.">
        <title>Phylogenomics reveals the evolutionary origins of lichenization in chlorophyte algae.</title>
        <authorList>
            <person name="Puginier C."/>
            <person name="Libourel C."/>
            <person name="Otte J."/>
            <person name="Skaloud P."/>
            <person name="Haon M."/>
            <person name="Grisel S."/>
            <person name="Petersen M."/>
            <person name="Berrin J.G."/>
            <person name="Delaux P.M."/>
            <person name="Dal Grande F."/>
            <person name="Keller J."/>
        </authorList>
    </citation>
    <scope>NUCLEOTIDE SEQUENCE [LARGE SCALE GENOMIC DNA]</scope>
    <source>
        <strain evidence="2 3">SAG 2523</strain>
    </source>
</reference>
<dbReference type="PANTHER" id="PTHR34801:SF2">
    <property type="entry name" value="EXPRESSED PROTEIN"/>
    <property type="match status" value="1"/>
</dbReference>
<sequence>MLVIYGPLPPPGCLHAVRSTSTPLRARLLCRSHQQESPSGAAQPAHSRRTQLLGLNVAVLASFVDLAGERPSNLGVKDYGSLKSLALCPSKRSCVSTSEEANLESKAFVAPWSYNPIPGRGRKRPVTRAQGMQELVDVVTSTSPENYNATIIQQTDDYLYVEYKSPLLGKVDDVEFWFPEGKAKDGIVEYRSSSRSGQDGGKNDANRKRIRELRRQLEKKGWASTALG</sequence>
<name>A0AAW1TG22_9CHLO</name>
<comment type="caution">
    <text evidence="2">The sequence shown here is derived from an EMBL/GenBank/DDBJ whole genome shotgun (WGS) entry which is preliminary data.</text>
</comment>
<dbReference type="PANTHER" id="PTHR34801">
    <property type="entry name" value="EXPRESSED PROTEIN"/>
    <property type="match status" value="1"/>
</dbReference>
<evidence type="ECO:0000313" key="3">
    <source>
        <dbReference type="Proteomes" id="UP001485043"/>
    </source>
</evidence>
<evidence type="ECO:0000256" key="1">
    <source>
        <dbReference type="SAM" id="MobiDB-lite"/>
    </source>
</evidence>
<evidence type="ECO:0000313" key="2">
    <source>
        <dbReference type="EMBL" id="KAK9868465.1"/>
    </source>
</evidence>
<dbReference type="EMBL" id="JALJOV010000027">
    <property type="protein sequence ID" value="KAK9868465.1"/>
    <property type="molecule type" value="Genomic_DNA"/>
</dbReference>
<dbReference type="Proteomes" id="UP001485043">
    <property type="component" value="Unassembled WGS sequence"/>
</dbReference>
<dbReference type="AlphaFoldDB" id="A0AAW1TG22"/>
<organism evidence="2 3">
    <name type="scientific">Apatococcus fuscideae</name>
    <dbReference type="NCBI Taxonomy" id="2026836"/>
    <lineage>
        <taxon>Eukaryota</taxon>
        <taxon>Viridiplantae</taxon>
        <taxon>Chlorophyta</taxon>
        <taxon>core chlorophytes</taxon>
        <taxon>Trebouxiophyceae</taxon>
        <taxon>Chlorellales</taxon>
        <taxon>Chlorellaceae</taxon>
        <taxon>Apatococcus</taxon>
    </lineage>
</organism>
<accession>A0AAW1TG22</accession>
<feature type="region of interest" description="Disordered" evidence="1">
    <location>
        <begin position="189"/>
        <end position="209"/>
    </location>
</feature>